<evidence type="ECO:0000313" key="16">
    <source>
        <dbReference type="EMBL" id="SDH59995.1"/>
    </source>
</evidence>
<comment type="subunit">
    <text evidence="8">Homodimer.</text>
</comment>
<evidence type="ECO:0000256" key="1">
    <source>
        <dbReference type="ARBA" id="ARBA00005059"/>
    </source>
</evidence>
<comment type="catalytic activity">
    <reaction evidence="7 8">
        <text>(S)-4-amino-5-oxopentanoate + tRNA(Glu) + NADP(+) = L-glutamyl-tRNA(Glu) + NADPH + H(+)</text>
        <dbReference type="Rhea" id="RHEA:12344"/>
        <dbReference type="Rhea" id="RHEA-COMP:9663"/>
        <dbReference type="Rhea" id="RHEA-COMP:9680"/>
        <dbReference type="ChEBI" id="CHEBI:15378"/>
        <dbReference type="ChEBI" id="CHEBI:57501"/>
        <dbReference type="ChEBI" id="CHEBI:57783"/>
        <dbReference type="ChEBI" id="CHEBI:58349"/>
        <dbReference type="ChEBI" id="CHEBI:78442"/>
        <dbReference type="ChEBI" id="CHEBI:78520"/>
        <dbReference type="EC" id="1.2.1.70"/>
    </reaction>
</comment>
<feature type="active site" description="Nucleophile" evidence="8 9">
    <location>
        <position position="47"/>
    </location>
</feature>
<feature type="domain" description="Glutamyl-tRNA reductase N-terminal" evidence="15">
    <location>
        <begin position="6"/>
        <end position="153"/>
    </location>
</feature>
<dbReference type="NCBIfam" id="NF000750">
    <property type="entry name" value="PRK00045.3-4"/>
    <property type="match status" value="1"/>
</dbReference>
<dbReference type="PIRSF" id="PIRSF000445">
    <property type="entry name" value="4pyrrol_synth_GluRdtase"/>
    <property type="match status" value="1"/>
</dbReference>
<comment type="pathway">
    <text evidence="1 8">Porphyrin-containing compound metabolism; protoporphyrin-IX biosynthesis; 5-aminolevulinate from L-glutamyl-tRNA(Glu): step 1/2.</text>
</comment>
<comment type="similarity">
    <text evidence="2 8">Belongs to the glutamyl-tRNA reductase family.</text>
</comment>
<dbReference type="OrthoDB" id="110209at2"/>
<evidence type="ECO:0000256" key="9">
    <source>
        <dbReference type="PIRSR" id="PIRSR000445-1"/>
    </source>
</evidence>
<dbReference type="SUPFAM" id="SSF69075">
    <property type="entry name" value="Glutamyl tRNA-reductase dimerization domain"/>
    <property type="match status" value="1"/>
</dbReference>
<dbReference type="EMBL" id="LT629695">
    <property type="protein sequence ID" value="SDH59995.1"/>
    <property type="molecule type" value="Genomic_DNA"/>
</dbReference>
<reference evidence="17" key="1">
    <citation type="submission" date="2016-10" db="EMBL/GenBank/DDBJ databases">
        <authorList>
            <person name="Varghese N."/>
            <person name="Submissions S."/>
        </authorList>
    </citation>
    <scope>NUCLEOTIDE SEQUENCE [LARGE SCALE GENOMIC DNA]</scope>
    <source>
        <strain evidence="17">DSM 22002</strain>
    </source>
</reference>
<accession>A0A1G8DQX8</accession>
<keyword evidence="6 8" id="KW-0627">Porphyrin biosynthesis</keyword>
<evidence type="ECO:0000256" key="6">
    <source>
        <dbReference type="ARBA" id="ARBA00023244"/>
    </source>
</evidence>
<protein>
    <recommendedName>
        <fullName evidence="3 8">Glutamyl-tRNA reductase</fullName>
        <shortName evidence="8">GluTR</shortName>
        <ecNumber evidence="3 8">1.2.1.70</ecNumber>
    </recommendedName>
</protein>
<dbReference type="SUPFAM" id="SSF69742">
    <property type="entry name" value="Glutamyl tRNA-reductase catalytic, N-terminal domain"/>
    <property type="match status" value="1"/>
</dbReference>
<dbReference type="RefSeq" id="WP_157674738.1">
    <property type="nucleotide sequence ID" value="NZ_LT629695.1"/>
</dbReference>
<dbReference type="InterPro" id="IPR000343">
    <property type="entry name" value="4pyrrol_synth_GluRdtase"/>
</dbReference>
<evidence type="ECO:0000256" key="4">
    <source>
        <dbReference type="ARBA" id="ARBA00022857"/>
    </source>
</evidence>
<dbReference type="Proteomes" id="UP000198822">
    <property type="component" value="Chromosome I"/>
</dbReference>
<feature type="binding site" evidence="8 10">
    <location>
        <position position="117"/>
    </location>
    <ligand>
        <name>substrate</name>
    </ligand>
</feature>
<dbReference type="Pfam" id="PF00745">
    <property type="entry name" value="GlutR_dimer"/>
    <property type="match status" value="1"/>
</dbReference>
<dbReference type="InterPro" id="IPR036343">
    <property type="entry name" value="GluRdtase_N_sf"/>
</dbReference>
<dbReference type="InterPro" id="IPR015896">
    <property type="entry name" value="4pyrrol_synth_GluRdtase_dimer"/>
</dbReference>
<feature type="domain" description="Quinate/shikimate 5-dehydrogenase/glutamyl-tRNA reductase" evidence="14">
    <location>
        <begin position="169"/>
        <end position="262"/>
    </location>
</feature>
<dbReference type="InterPro" id="IPR018214">
    <property type="entry name" value="GluRdtase_CS"/>
</dbReference>
<dbReference type="GO" id="GO:0008883">
    <property type="term" value="F:glutamyl-tRNA reductase activity"/>
    <property type="evidence" value="ECO:0007669"/>
    <property type="project" value="UniProtKB-UniRule"/>
</dbReference>
<dbReference type="AlphaFoldDB" id="A0A1G8DQX8"/>
<feature type="domain" description="Tetrapyrrole biosynthesis glutamyl-tRNA reductase dimerisation" evidence="13">
    <location>
        <begin position="379"/>
        <end position="474"/>
    </location>
</feature>
<proteinExistence type="inferred from homology"/>
<dbReference type="GO" id="GO:0019353">
    <property type="term" value="P:protoporphyrinogen IX biosynthetic process from glutamate"/>
    <property type="evidence" value="ECO:0007669"/>
    <property type="project" value="TreeGrafter"/>
</dbReference>
<comment type="domain">
    <text evidence="8">Possesses an unusual extended V-shaped dimeric structure with each monomer consisting of three distinct domains arranged along a curved 'spinal' alpha-helix. The N-terminal catalytic domain specifically recognizes the glutamate moiety of the substrate. The second domain is the NADPH-binding domain, and the third C-terminal domain is responsible for dimerization.</text>
</comment>
<comment type="miscellaneous">
    <text evidence="8">During catalysis, the active site Cys acts as a nucleophile attacking the alpha-carbonyl group of tRNA-bound glutamate with the formation of a thioester intermediate between enzyme and glutamate, and the concomitant release of tRNA(Glu). The thioester intermediate is finally reduced by direct hydride transfer from NADPH, to form the product GSA.</text>
</comment>
<dbReference type="Gene3D" id="3.30.460.30">
    <property type="entry name" value="Glutamyl-tRNA reductase, N-terminal domain"/>
    <property type="match status" value="1"/>
</dbReference>
<evidence type="ECO:0000256" key="10">
    <source>
        <dbReference type="PIRSR" id="PIRSR000445-2"/>
    </source>
</evidence>
<dbReference type="HAMAP" id="MF_00087">
    <property type="entry name" value="Glu_tRNA_reductase"/>
    <property type="match status" value="1"/>
</dbReference>
<feature type="binding site" evidence="8 10">
    <location>
        <position position="106"/>
    </location>
    <ligand>
        <name>substrate</name>
    </ligand>
</feature>
<dbReference type="PANTHER" id="PTHR43013">
    <property type="entry name" value="GLUTAMYL-TRNA REDUCTASE"/>
    <property type="match status" value="1"/>
</dbReference>
<feature type="binding site" evidence="8 10">
    <location>
        <begin position="111"/>
        <end position="113"/>
    </location>
    <ligand>
        <name>substrate</name>
    </ligand>
</feature>
<dbReference type="UniPathway" id="UPA00251">
    <property type="reaction ID" value="UER00316"/>
</dbReference>
<dbReference type="Pfam" id="PF01488">
    <property type="entry name" value="Shikimate_DH"/>
    <property type="match status" value="1"/>
</dbReference>
<evidence type="ECO:0000256" key="8">
    <source>
        <dbReference type="HAMAP-Rule" id="MF_00087"/>
    </source>
</evidence>
<evidence type="ECO:0000256" key="7">
    <source>
        <dbReference type="ARBA" id="ARBA00047464"/>
    </source>
</evidence>
<comment type="function">
    <text evidence="8">Catalyzes the NADPH-dependent reduction of glutamyl-tRNA(Glu) to glutamate 1-semialdehyde (GSA).</text>
</comment>
<sequence>MLICLTASHRNADFDVLERLAAADATMLPTLLASSEGVDGAIVVSTCNRFEAYLDVSAEQADGAARNALDAALTKAGAPGEVEHVEALYDAHAAEHLFAVAAGLESVVVGEGEIAGQVRRALGNAQDAGTTTSDLERLFQRSIETQRGVKRRTGLGEQGRSIVRLALDLASDRIHDWSNARVLLVGTGRFAAASLAALRDRGVQQVEVWSPSGRGERFAQSHGIGNVDGRDAPLALAGADVVVTCTTSSEHVIDAAMIASGRRALAATHAYDGMPDGHPRLVAVGSRAFPVQSPFGTSSFPFSGDEPMRVEPAVCPVAVQVTGTSCPVEHGRSSQLVIDMGLPRNVAPDVSRVHGVELLDLETIRIHAPLEHLTATDDARALVQKAAKTYQRVGEEQRLGPAVAALRQHVTDALEAELTRVRRRGTEAEQLAAEQALRHFAGVLLHQPSVRARDLAAEGRHADYLDALEVLFGIDGVA</sequence>
<evidence type="ECO:0000256" key="11">
    <source>
        <dbReference type="PIRSR" id="PIRSR000445-3"/>
    </source>
</evidence>
<dbReference type="InterPro" id="IPR015895">
    <property type="entry name" value="4pyrrol_synth_GluRdtase_N"/>
</dbReference>
<dbReference type="GO" id="GO:0050661">
    <property type="term" value="F:NADP binding"/>
    <property type="evidence" value="ECO:0007669"/>
    <property type="project" value="InterPro"/>
</dbReference>
<name>A0A1G8DQX8_9MICO</name>
<evidence type="ECO:0000256" key="12">
    <source>
        <dbReference type="PIRSR" id="PIRSR000445-4"/>
    </source>
</evidence>
<dbReference type="EC" id="1.2.1.70" evidence="3 8"/>
<dbReference type="SUPFAM" id="SSF51735">
    <property type="entry name" value="NAD(P)-binding Rossmann-fold domains"/>
    <property type="match status" value="1"/>
</dbReference>
<feature type="binding site" evidence="8 10">
    <location>
        <begin position="46"/>
        <end position="49"/>
    </location>
    <ligand>
        <name>substrate</name>
    </ligand>
</feature>
<evidence type="ECO:0000256" key="3">
    <source>
        <dbReference type="ARBA" id="ARBA00012970"/>
    </source>
</evidence>
<gene>
    <name evidence="8" type="primary">hemA</name>
    <name evidence="16" type="ORF">SAMN04489720_1742</name>
</gene>
<dbReference type="Pfam" id="PF05201">
    <property type="entry name" value="GlutR_N"/>
    <property type="match status" value="1"/>
</dbReference>
<dbReference type="InterPro" id="IPR036291">
    <property type="entry name" value="NAD(P)-bd_dom_sf"/>
</dbReference>
<keyword evidence="5 8" id="KW-0560">Oxidoreductase</keyword>
<dbReference type="InterPro" id="IPR006151">
    <property type="entry name" value="Shikm_DH/Glu-tRNA_Rdtase"/>
</dbReference>
<feature type="site" description="Important for activity" evidence="8 12">
    <location>
        <position position="96"/>
    </location>
</feature>
<evidence type="ECO:0000259" key="15">
    <source>
        <dbReference type="Pfam" id="PF05201"/>
    </source>
</evidence>
<evidence type="ECO:0000256" key="2">
    <source>
        <dbReference type="ARBA" id="ARBA00005916"/>
    </source>
</evidence>
<keyword evidence="4 8" id="KW-0521">NADP</keyword>
<evidence type="ECO:0000259" key="14">
    <source>
        <dbReference type="Pfam" id="PF01488"/>
    </source>
</evidence>
<evidence type="ECO:0000256" key="5">
    <source>
        <dbReference type="ARBA" id="ARBA00023002"/>
    </source>
</evidence>
<organism evidence="16 17">
    <name type="scientific">Agrococcus jejuensis</name>
    <dbReference type="NCBI Taxonomy" id="399736"/>
    <lineage>
        <taxon>Bacteria</taxon>
        <taxon>Bacillati</taxon>
        <taxon>Actinomycetota</taxon>
        <taxon>Actinomycetes</taxon>
        <taxon>Micrococcales</taxon>
        <taxon>Microbacteriaceae</taxon>
        <taxon>Agrococcus</taxon>
    </lineage>
</organism>
<dbReference type="Gene3D" id="3.40.50.720">
    <property type="entry name" value="NAD(P)-binding Rossmann-like Domain"/>
    <property type="match status" value="1"/>
</dbReference>
<feature type="binding site" evidence="8 11">
    <location>
        <begin position="186"/>
        <end position="191"/>
    </location>
    <ligand>
        <name>NADP(+)</name>
        <dbReference type="ChEBI" id="CHEBI:58349"/>
    </ligand>
</feature>
<evidence type="ECO:0000313" key="17">
    <source>
        <dbReference type="Proteomes" id="UP000198822"/>
    </source>
</evidence>
<dbReference type="STRING" id="399736.SAMN04489720_1742"/>
<dbReference type="PANTHER" id="PTHR43013:SF1">
    <property type="entry name" value="GLUTAMYL-TRNA REDUCTASE"/>
    <property type="match status" value="1"/>
</dbReference>
<evidence type="ECO:0000259" key="13">
    <source>
        <dbReference type="Pfam" id="PF00745"/>
    </source>
</evidence>
<keyword evidence="17" id="KW-1185">Reference proteome</keyword>
<dbReference type="InterPro" id="IPR036453">
    <property type="entry name" value="GluRdtase_dimer_dom_sf"/>
</dbReference>
<dbReference type="PROSITE" id="PS00747">
    <property type="entry name" value="GLUTR"/>
    <property type="match status" value="1"/>
</dbReference>